<protein>
    <recommendedName>
        <fullName evidence="2">DUF4795 domain-containing protein</fullName>
    </recommendedName>
</protein>
<keyword evidence="4" id="KW-1185">Reference proteome</keyword>
<dbReference type="OrthoDB" id="5981048at2759"/>
<dbReference type="InterPro" id="IPR032013">
    <property type="entry name" value="DUF4795"/>
</dbReference>
<sequence>MQWRNYRRSGLCGRREGKKEAKTGRSASSIVALKNLDEKKADKDVVEEQLHTKADTCSLEQTVSRTQFDSAYRNLTNAIKGLLGKVTVQEQEWQISHDKITTERLKERPPPAEPDVAAGIRRQLIPITKCLSCSHPVELKVPKPPQAPVPHFPAFSKAQPLAPLTAQGV</sequence>
<evidence type="ECO:0000259" key="2">
    <source>
        <dbReference type="Pfam" id="PF16043"/>
    </source>
</evidence>
<feature type="compositionally biased region" description="Basic and acidic residues" evidence="1">
    <location>
        <begin position="13"/>
        <end position="23"/>
    </location>
</feature>
<dbReference type="PANTHER" id="PTHR47080:SF1">
    <property type="entry name" value="CHROMOSOME 16 OPEN READING FRAME 96"/>
    <property type="match status" value="1"/>
</dbReference>
<feature type="domain" description="DUF4795" evidence="2">
    <location>
        <begin position="33"/>
        <end position="103"/>
    </location>
</feature>
<reference evidence="3" key="1">
    <citation type="submission" date="2018-11" db="EMBL/GenBank/DDBJ databases">
        <authorList>
            <consortium name="Pathogen Informatics"/>
        </authorList>
    </citation>
    <scope>NUCLEOTIDE SEQUENCE</scope>
</reference>
<organism evidence="3 4">
    <name type="scientific">Protopolystoma xenopodis</name>
    <dbReference type="NCBI Taxonomy" id="117903"/>
    <lineage>
        <taxon>Eukaryota</taxon>
        <taxon>Metazoa</taxon>
        <taxon>Spiralia</taxon>
        <taxon>Lophotrochozoa</taxon>
        <taxon>Platyhelminthes</taxon>
        <taxon>Monogenea</taxon>
        <taxon>Polyopisthocotylea</taxon>
        <taxon>Polystomatidea</taxon>
        <taxon>Polystomatidae</taxon>
        <taxon>Protopolystoma</taxon>
    </lineage>
</organism>
<dbReference type="Proteomes" id="UP000784294">
    <property type="component" value="Unassembled WGS sequence"/>
</dbReference>
<dbReference type="PANTHER" id="PTHR47080">
    <property type="entry name" value="CHROMOSOME 16 OPEN READING FRAME 96"/>
    <property type="match status" value="1"/>
</dbReference>
<dbReference type="EMBL" id="CAAALY010031970">
    <property type="protein sequence ID" value="VEL17291.1"/>
    <property type="molecule type" value="Genomic_DNA"/>
</dbReference>
<proteinExistence type="predicted"/>
<feature type="non-terminal residue" evidence="3">
    <location>
        <position position="169"/>
    </location>
</feature>
<dbReference type="AlphaFoldDB" id="A0A448WQ18"/>
<feature type="region of interest" description="Disordered" evidence="1">
    <location>
        <begin position="1"/>
        <end position="27"/>
    </location>
</feature>
<evidence type="ECO:0000313" key="3">
    <source>
        <dbReference type="EMBL" id="VEL17291.1"/>
    </source>
</evidence>
<gene>
    <name evidence="3" type="ORF">PXEA_LOCUS10731</name>
</gene>
<name>A0A448WQ18_9PLAT</name>
<comment type="caution">
    <text evidence="3">The sequence shown here is derived from an EMBL/GenBank/DDBJ whole genome shotgun (WGS) entry which is preliminary data.</text>
</comment>
<accession>A0A448WQ18</accession>
<evidence type="ECO:0000313" key="4">
    <source>
        <dbReference type="Proteomes" id="UP000784294"/>
    </source>
</evidence>
<evidence type="ECO:0000256" key="1">
    <source>
        <dbReference type="SAM" id="MobiDB-lite"/>
    </source>
</evidence>
<dbReference type="Pfam" id="PF16043">
    <property type="entry name" value="DUF4795"/>
    <property type="match status" value="1"/>
</dbReference>